<dbReference type="GO" id="GO:0005829">
    <property type="term" value="C:cytosol"/>
    <property type="evidence" value="ECO:0007669"/>
    <property type="project" value="GOC"/>
</dbReference>
<gene>
    <name evidence="9" type="ORF">BJ684DRAFT_22882</name>
</gene>
<dbReference type="InterPro" id="IPR024654">
    <property type="entry name" value="Calcineurin-like_PHP_lpxH"/>
</dbReference>
<evidence type="ECO:0000256" key="4">
    <source>
        <dbReference type="ARBA" id="ARBA00022723"/>
    </source>
</evidence>
<dbReference type="OrthoDB" id="10258130at2759"/>
<evidence type="ECO:0000256" key="5">
    <source>
        <dbReference type="ARBA" id="ARBA00022801"/>
    </source>
</evidence>
<keyword evidence="4" id="KW-0479">Metal-binding</keyword>
<dbReference type="PANTHER" id="PTHR11124">
    <property type="entry name" value="VACUOLAR SORTING PROTEIN VPS29"/>
    <property type="match status" value="1"/>
</dbReference>
<dbReference type="GO" id="GO:0042147">
    <property type="term" value="P:retrograde transport, endosome to Golgi"/>
    <property type="evidence" value="ECO:0007669"/>
    <property type="project" value="InterPro"/>
</dbReference>
<evidence type="ECO:0000256" key="3">
    <source>
        <dbReference type="ARBA" id="ARBA00022448"/>
    </source>
</evidence>
<dbReference type="Gene3D" id="3.60.21.10">
    <property type="match status" value="1"/>
</dbReference>
<evidence type="ECO:0000256" key="6">
    <source>
        <dbReference type="ARBA" id="ARBA00022927"/>
    </source>
</evidence>
<dbReference type="AlphaFoldDB" id="A0A4P9Y3A2"/>
<dbReference type="FunFam" id="3.60.21.10:FF:000015">
    <property type="entry name" value="Vacuolar protein sorting-associated protein 29"/>
    <property type="match status" value="1"/>
</dbReference>
<dbReference type="GO" id="GO:0016787">
    <property type="term" value="F:hydrolase activity"/>
    <property type="evidence" value="ECO:0007669"/>
    <property type="project" value="UniProtKB-KW"/>
</dbReference>
<evidence type="ECO:0000256" key="1">
    <source>
        <dbReference type="ARBA" id="ARBA00005945"/>
    </source>
</evidence>
<proteinExistence type="inferred from homology"/>
<feature type="domain" description="Calcineurin-like phosphoesterase" evidence="8">
    <location>
        <begin position="1"/>
        <end position="141"/>
    </location>
</feature>
<dbReference type="InterPro" id="IPR020935">
    <property type="entry name" value="PdiEstase_YfcE_CS"/>
</dbReference>
<dbReference type="GO" id="GO:0030904">
    <property type="term" value="C:retromer complex"/>
    <property type="evidence" value="ECO:0007669"/>
    <property type="project" value="InterPro"/>
</dbReference>
<reference evidence="10" key="1">
    <citation type="journal article" date="2018" name="Nat. Microbiol.">
        <title>Leveraging single-cell genomics to expand the fungal tree of life.</title>
        <authorList>
            <person name="Ahrendt S.R."/>
            <person name="Quandt C.A."/>
            <person name="Ciobanu D."/>
            <person name="Clum A."/>
            <person name="Salamov A."/>
            <person name="Andreopoulos B."/>
            <person name="Cheng J.F."/>
            <person name="Woyke T."/>
            <person name="Pelin A."/>
            <person name="Henrissat B."/>
            <person name="Reynolds N.K."/>
            <person name="Benny G.L."/>
            <person name="Smith M.E."/>
            <person name="James T.Y."/>
            <person name="Grigoriev I.V."/>
        </authorList>
    </citation>
    <scope>NUCLEOTIDE SEQUENCE [LARGE SCALE GENOMIC DNA]</scope>
</reference>
<evidence type="ECO:0000313" key="9">
    <source>
        <dbReference type="EMBL" id="RKP13102.1"/>
    </source>
</evidence>
<dbReference type="InterPro" id="IPR028661">
    <property type="entry name" value="Vps29"/>
</dbReference>
<keyword evidence="6" id="KW-0653">Protein transport</keyword>
<keyword evidence="10" id="KW-1185">Reference proteome</keyword>
<comment type="similarity">
    <text evidence="1 7">Belongs to the VPS29 family.</text>
</comment>
<keyword evidence="3" id="KW-0813">Transport</keyword>
<dbReference type="Pfam" id="PF12850">
    <property type="entry name" value="Metallophos_2"/>
    <property type="match status" value="1"/>
</dbReference>
<dbReference type="GO" id="GO:0046872">
    <property type="term" value="F:metal ion binding"/>
    <property type="evidence" value="ECO:0007669"/>
    <property type="project" value="UniProtKB-KW"/>
</dbReference>
<evidence type="ECO:0000256" key="2">
    <source>
        <dbReference type="ARBA" id="ARBA00017767"/>
    </source>
</evidence>
<dbReference type="SUPFAM" id="SSF56300">
    <property type="entry name" value="Metallo-dependent phosphatases"/>
    <property type="match status" value="1"/>
</dbReference>
<dbReference type="PROSITE" id="PS01269">
    <property type="entry name" value="UPF0025"/>
    <property type="match status" value="1"/>
</dbReference>
<dbReference type="Proteomes" id="UP000267251">
    <property type="component" value="Unassembled WGS sequence"/>
</dbReference>
<dbReference type="GO" id="GO:0031410">
    <property type="term" value="C:cytoplasmic vesicle"/>
    <property type="evidence" value="ECO:0007669"/>
    <property type="project" value="UniProtKB-ARBA"/>
</dbReference>
<dbReference type="CDD" id="cd07394">
    <property type="entry name" value="MPP_Vps29"/>
    <property type="match status" value="1"/>
</dbReference>
<dbReference type="NCBIfam" id="TIGR00040">
    <property type="entry name" value="yfcE"/>
    <property type="match status" value="1"/>
</dbReference>
<evidence type="ECO:0000259" key="8">
    <source>
        <dbReference type="Pfam" id="PF12850"/>
    </source>
</evidence>
<organism evidence="9 10">
    <name type="scientific">Piptocephalis cylindrospora</name>
    <dbReference type="NCBI Taxonomy" id="1907219"/>
    <lineage>
        <taxon>Eukaryota</taxon>
        <taxon>Fungi</taxon>
        <taxon>Fungi incertae sedis</taxon>
        <taxon>Zoopagomycota</taxon>
        <taxon>Zoopagomycotina</taxon>
        <taxon>Zoopagomycetes</taxon>
        <taxon>Zoopagales</taxon>
        <taxon>Piptocephalidaceae</taxon>
        <taxon>Piptocephalis</taxon>
    </lineage>
</organism>
<dbReference type="EMBL" id="KZ988108">
    <property type="protein sequence ID" value="RKP13102.1"/>
    <property type="molecule type" value="Genomic_DNA"/>
</dbReference>
<evidence type="ECO:0000313" key="10">
    <source>
        <dbReference type="Proteomes" id="UP000267251"/>
    </source>
</evidence>
<dbReference type="InterPro" id="IPR000979">
    <property type="entry name" value="Phosphodiesterase_MJ0936/Vps29"/>
</dbReference>
<keyword evidence="5" id="KW-0378">Hydrolase</keyword>
<protein>
    <recommendedName>
        <fullName evidence="2 7">Vacuolar protein sorting-associated protein 29</fullName>
    </recommendedName>
</protein>
<dbReference type="GO" id="GO:0015031">
    <property type="term" value="P:protein transport"/>
    <property type="evidence" value="ECO:0007669"/>
    <property type="project" value="UniProtKB-KW"/>
</dbReference>
<dbReference type="InterPro" id="IPR029052">
    <property type="entry name" value="Metallo-depent_PP-like"/>
</dbReference>
<sequence>MLILVIGDLHVPHRATDLPPAFSKLLVPGKIQQTLCTGNLCDRETYDQLRSISADMHIVRGDMDEVLAPGLPVSKVISHGVIRIGLIHGHQIIPTDDNSALEVTARQMDVDVLISGHTHRHGAAERGGRFYVNPGSATGAYSSVSRDPGSLLTPPFHSPDADPVPSFMLMDIQGGNVVTYVYTLDDGEVKVEKIDYHKPM</sequence>
<name>A0A4P9Y3A2_9FUNG</name>
<evidence type="ECO:0000256" key="7">
    <source>
        <dbReference type="RuleBase" id="RU362040"/>
    </source>
</evidence>
<accession>A0A4P9Y3A2</accession>